<dbReference type="SUPFAM" id="SSF56349">
    <property type="entry name" value="DNA breaking-rejoining enzymes"/>
    <property type="match status" value="1"/>
</dbReference>
<evidence type="ECO:0000256" key="1">
    <source>
        <dbReference type="ARBA" id="ARBA00023172"/>
    </source>
</evidence>
<organism evidence="3 4">
    <name type="scientific">Candidatus Methanocrinis natronophilus</name>
    <dbReference type="NCBI Taxonomy" id="3033396"/>
    <lineage>
        <taxon>Archaea</taxon>
        <taxon>Methanobacteriati</taxon>
        <taxon>Methanobacteriota</taxon>
        <taxon>Stenosarchaea group</taxon>
        <taxon>Methanomicrobia</taxon>
        <taxon>Methanotrichales</taxon>
        <taxon>Methanotrichaceae</taxon>
        <taxon>Methanocrinis</taxon>
    </lineage>
</organism>
<evidence type="ECO:0000259" key="2">
    <source>
        <dbReference type="PROSITE" id="PS51898"/>
    </source>
</evidence>
<dbReference type="InterPro" id="IPR002104">
    <property type="entry name" value="Integrase_catalytic"/>
</dbReference>
<evidence type="ECO:0000313" key="4">
    <source>
        <dbReference type="Proteomes" id="UP001220010"/>
    </source>
</evidence>
<dbReference type="InterPro" id="IPR013762">
    <property type="entry name" value="Integrase-like_cat_sf"/>
</dbReference>
<keyword evidence="4" id="KW-1185">Reference proteome</keyword>
<dbReference type="EMBL" id="JARFPK010000017">
    <property type="protein sequence ID" value="MDF0590696.1"/>
    <property type="molecule type" value="Genomic_DNA"/>
</dbReference>
<comment type="caution">
    <text evidence="3">The sequence shown here is derived from an EMBL/GenBank/DDBJ whole genome shotgun (WGS) entry which is preliminary data.</text>
</comment>
<dbReference type="RefSeq" id="WP_316966444.1">
    <property type="nucleotide sequence ID" value="NZ_JARFPK010000017.1"/>
</dbReference>
<proteinExistence type="predicted"/>
<accession>A0ABT5X7P4</accession>
<keyword evidence="1" id="KW-0233">DNA recombination</keyword>
<dbReference type="InterPro" id="IPR011010">
    <property type="entry name" value="DNA_brk_join_enz"/>
</dbReference>
<dbReference type="Proteomes" id="UP001220010">
    <property type="component" value="Unassembled WGS sequence"/>
</dbReference>
<protein>
    <submittedName>
        <fullName evidence="3">Tyrosine-type recombinase/integrase</fullName>
    </submittedName>
</protein>
<reference evidence="3 4" key="1">
    <citation type="submission" date="2023-03" db="EMBL/GenBank/DDBJ databases">
        <title>WGS of Methanotrichaceae archaeon Mx.</title>
        <authorList>
            <person name="Sorokin D.Y."/>
            <person name="Merkel A.Y."/>
        </authorList>
    </citation>
    <scope>NUCLEOTIDE SEQUENCE [LARGE SCALE GENOMIC DNA]</scope>
    <source>
        <strain evidence="3 4">Mx</strain>
    </source>
</reference>
<sequence length="140" mass="15533">MSSSIRHLSPQERERLLSALRSEGDKMMLRLLLETGRPIEDLLATRTSDLDRDHKTLRLRRGGVGGRVDGRRGEGLDEEEVIRLSPELSAAVEDYIEKNPGKIYLFEGRCGRPVGPKWVRCTLLPAAIRSGIDDPAAGEG</sequence>
<name>A0ABT5X7P4_9EURY</name>
<evidence type="ECO:0000313" key="3">
    <source>
        <dbReference type="EMBL" id="MDF0590696.1"/>
    </source>
</evidence>
<dbReference type="PROSITE" id="PS51898">
    <property type="entry name" value="TYR_RECOMBINASE"/>
    <property type="match status" value="1"/>
</dbReference>
<dbReference type="Gene3D" id="1.10.443.10">
    <property type="entry name" value="Intergrase catalytic core"/>
    <property type="match status" value="1"/>
</dbReference>
<gene>
    <name evidence="3" type="ORF">P0O15_05845</name>
</gene>
<feature type="domain" description="Tyr recombinase" evidence="2">
    <location>
        <begin position="3"/>
        <end position="140"/>
    </location>
</feature>